<evidence type="ECO:0000256" key="3">
    <source>
        <dbReference type="ARBA" id="ARBA00004906"/>
    </source>
</evidence>
<comment type="catalytic activity">
    <reaction evidence="1">
        <text>S-ubiquitinyl-[E2 ubiquitin-conjugating enzyme]-L-cysteine + [acceptor protein]-L-lysine = [E2 ubiquitin-conjugating enzyme]-L-cysteine + N(6)-ubiquitinyl-[acceptor protein]-L-lysine.</text>
        <dbReference type="EC" id="2.3.2.27"/>
    </reaction>
</comment>
<dbReference type="InterPro" id="IPR001841">
    <property type="entry name" value="Znf_RING"/>
</dbReference>
<comment type="subcellular location">
    <subcellularLocation>
        <location evidence="2">Membrane</location>
        <topology evidence="2">Single-pass membrane protein</topology>
    </subcellularLocation>
</comment>
<dbReference type="Gene3D" id="3.30.40.10">
    <property type="entry name" value="Zinc/RING finger domain, C3HC4 (zinc finger)"/>
    <property type="match status" value="1"/>
</dbReference>
<evidence type="ECO:0000256" key="4">
    <source>
        <dbReference type="ARBA" id="ARBA00012483"/>
    </source>
</evidence>
<dbReference type="SUPFAM" id="SSF57850">
    <property type="entry name" value="RING/U-box"/>
    <property type="match status" value="1"/>
</dbReference>
<keyword evidence="7" id="KW-0479">Metal-binding</keyword>
<evidence type="ECO:0000256" key="16">
    <source>
        <dbReference type="SAM" id="Phobius"/>
    </source>
</evidence>
<evidence type="ECO:0000313" key="18">
    <source>
        <dbReference type="EMBL" id="KAA8546763.1"/>
    </source>
</evidence>
<proteinExistence type="inferred from homology"/>
<comment type="similarity">
    <text evidence="13">Belongs to the RING-type zinc finger family. ATL subfamily.</text>
</comment>
<dbReference type="GO" id="GO:0016020">
    <property type="term" value="C:membrane"/>
    <property type="evidence" value="ECO:0007669"/>
    <property type="project" value="UniProtKB-SubCell"/>
</dbReference>
<keyword evidence="6 16" id="KW-0812">Transmembrane</keyword>
<dbReference type="GO" id="GO:0008270">
    <property type="term" value="F:zinc ion binding"/>
    <property type="evidence" value="ECO:0007669"/>
    <property type="project" value="UniProtKB-KW"/>
</dbReference>
<dbReference type="GO" id="GO:0016567">
    <property type="term" value="P:protein ubiquitination"/>
    <property type="evidence" value="ECO:0007669"/>
    <property type="project" value="UniProtKB-UniPathway"/>
</dbReference>
<dbReference type="OrthoDB" id="9984778at2759"/>
<evidence type="ECO:0000256" key="12">
    <source>
        <dbReference type="ARBA" id="ARBA00023136"/>
    </source>
</evidence>
<evidence type="ECO:0000256" key="7">
    <source>
        <dbReference type="ARBA" id="ARBA00022723"/>
    </source>
</evidence>
<evidence type="ECO:0000313" key="19">
    <source>
        <dbReference type="Proteomes" id="UP000325577"/>
    </source>
</evidence>
<evidence type="ECO:0000256" key="2">
    <source>
        <dbReference type="ARBA" id="ARBA00004167"/>
    </source>
</evidence>
<evidence type="ECO:0000256" key="15">
    <source>
        <dbReference type="SAM" id="MobiDB-lite"/>
    </source>
</evidence>
<evidence type="ECO:0000256" key="14">
    <source>
        <dbReference type="PROSITE-ProRule" id="PRU00175"/>
    </source>
</evidence>
<keyword evidence="8 14" id="KW-0863">Zinc-finger</keyword>
<protein>
    <recommendedName>
        <fullName evidence="4">RING-type E3 ubiquitin transferase</fullName>
        <ecNumber evidence="4">2.3.2.27</ecNumber>
    </recommendedName>
</protein>
<dbReference type="InterPro" id="IPR044600">
    <property type="entry name" value="ATL1/ATL16-like"/>
</dbReference>
<gene>
    <name evidence="18" type="ORF">F0562_003192</name>
</gene>
<evidence type="ECO:0000256" key="8">
    <source>
        <dbReference type="ARBA" id="ARBA00022771"/>
    </source>
</evidence>
<dbReference type="UniPathway" id="UPA00143"/>
<keyword evidence="9" id="KW-0833">Ubl conjugation pathway</keyword>
<dbReference type="InterPro" id="IPR013083">
    <property type="entry name" value="Znf_RING/FYVE/PHD"/>
</dbReference>
<evidence type="ECO:0000259" key="17">
    <source>
        <dbReference type="PROSITE" id="PS50089"/>
    </source>
</evidence>
<feature type="compositionally biased region" description="Pro residues" evidence="15">
    <location>
        <begin position="45"/>
        <end position="62"/>
    </location>
</feature>
<dbReference type="Pfam" id="PF13639">
    <property type="entry name" value="zf-RING_2"/>
    <property type="match status" value="1"/>
</dbReference>
<keyword evidence="10" id="KW-0862">Zinc</keyword>
<dbReference type="PANTHER" id="PTHR46913">
    <property type="entry name" value="RING-H2 FINGER PROTEIN ATL16"/>
    <property type="match status" value="1"/>
</dbReference>
<dbReference type="Proteomes" id="UP000325577">
    <property type="component" value="Linkage Group LG1"/>
</dbReference>
<feature type="compositionally biased region" description="Basic and acidic residues" evidence="15">
    <location>
        <begin position="20"/>
        <end position="40"/>
    </location>
</feature>
<evidence type="ECO:0000256" key="5">
    <source>
        <dbReference type="ARBA" id="ARBA00022679"/>
    </source>
</evidence>
<dbReference type="FunFam" id="3.30.40.10:FF:000233">
    <property type="entry name" value="RING-H2 finger protein ATL54"/>
    <property type="match status" value="1"/>
</dbReference>
<dbReference type="EC" id="2.3.2.27" evidence="4"/>
<dbReference type="EMBL" id="CM018032">
    <property type="protein sequence ID" value="KAA8546763.1"/>
    <property type="molecule type" value="Genomic_DNA"/>
</dbReference>
<dbReference type="PROSITE" id="PS50089">
    <property type="entry name" value="ZF_RING_2"/>
    <property type="match status" value="1"/>
</dbReference>
<evidence type="ECO:0000256" key="9">
    <source>
        <dbReference type="ARBA" id="ARBA00022786"/>
    </source>
</evidence>
<evidence type="ECO:0000256" key="13">
    <source>
        <dbReference type="ARBA" id="ARBA00024209"/>
    </source>
</evidence>
<keyword evidence="5" id="KW-0808">Transferase</keyword>
<accession>A0A5J5BUG7</accession>
<organism evidence="18 19">
    <name type="scientific">Nyssa sinensis</name>
    <dbReference type="NCBI Taxonomy" id="561372"/>
    <lineage>
        <taxon>Eukaryota</taxon>
        <taxon>Viridiplantae</taxon>
        <taxon>Streptophyta</taxon>
        <taxon>Embryophyta</taxon>
        <taxon>Tracheophyta</taxon>
        <taxon>Spermatophyta</taxon>
        <taxon>Magnoliopsida</taxon>
        <taxon>eudicotyledons</taxon>
        <taxon>Gunneridae</taxon>
        <taxon>Pentapetalae</taxon>
        <taxon>asterids</taxon>
        <taxon>Cornales</taxon>
        <taxon>Nyssaceae</taxon>
        <taxon>Nyssa</taxon>
    </lineage>
</organism>
<evidence type="ECO:0000256" key="1">
    <source>
        <dbReference type="ARBA" id="ARBA00000900"/>
    </source>
</evidence>
<comment type="pathway">
    <text evidence="3">Protein modification; protein ubiquitination.</text>
</comment>
<keyword evidence="11 16" id="KW-1133">Transmembrane helix</keyword>
<evidence type="ECO:0000256" key="11">
    <source>
        <dbReference type="ARBA" id="ARBA00022989"/>
    </source>
</evidence>
<feature type="region of interest" description="Disordered" evidence="15">
    <location>
        <begin position="14"/>
        <end position="68"/>
    </location>
</feature>
<evidence type="ECO:0000256" key="6">
    <source>
        <dbReference type="ARBA" id="ARBA00022692"/>
    </source>
</evidence>
<dbReference type="PANTHER" id="PTHR46913:SF19">
    <property type="entry name" value="RING-TYPE E3 UBIQUITIN TRANSFERASE"/>
    <property type="match status" value="1"/>
</dbReference>
<dbReference type="SMART" id="SM00184">
    <property type="entry name" value="RING"/>
    <property type="match status" value="1"/>
</dbReference>
<keyword evidence="12 16" id="KW-0472">Membrane</keyword>
<name>A0A5J5BUG7_9ASTE</name>
<feature type="transmembrane region" description="Helical" evidence="16">
    <location>
        <begin position="76"/>
        <end position="96"/>
    </location>
</feature>
<reference evidence="18 19" key="1">
    <citation type="submission" date="2019-09" db="EMBL/GenBank/DDBJ databases">
        <title>A chromosome-level genome assembly of the Chinese tupelo Nyssa sinensis.</title>
        <authorList>
            <person name="Yang X."/>
            <person name="Kang M."/>
            <person name="Yang Y."/>
            <person name="Xiong H."/>
            <person name="Wang M."/>
            <person name="Zhang Z."/>
            <person name="Wang Z."/>
            <person name="Wu H."/>
            <person name="Ma T."/>
            <person name="Liu J."/>
            <person name="Xi Z."/>
        </authorList>
    </citation>
    <scope>NUCLEOTIDE SEQUENCE [LARGE SCALE GENOMIC DNA]</scope>
    <source>
        <strain evidence="18">J267</strain>
        <tissue evidence="18">Leaf</tissue>
    </source>
</reference>
<sequence>MAFHHRKININPYDNTQTVRLDEAPRTPKPCDPKNSDDCFRTAYPPFPPLPPRPPPPPPPPNDGDQFNQRHQMSSILILMFCIFGATVGVFCYLAIVKCYKNWSNSRRRNPPTPPIFDDVNEDFIDANLGPALDHPIWYINTIGLQQSVINSITIFMYKRDEGLIEGTECSVCLNEFQEDESLRLLPKCSHAFHVPCIDTWLRSHKNCPLCRAPIVTDSNNAHLSIAESNLSDLGSNEETLVENLENYGGLGSHRVGEDGSSEMRIGAASLEEETIAEISEKNSRYFSARNSDSRVRSDLADHRLKVEEELQPRRRSVSMDSSSASAIYRAMANVPPVENEGCSDSQLVQVKKPNREMVAKRAKRNSSIYRMVMKSSSFRRCLQKEPVSMKRQMEPTFGRA</sequence>
<dbReference type="AlphaFoldDB" id="A0A5J5BUG7"/>
<dbReference type="CDD" id="cd16461">
    <property type="entry name" value="RING-H2_EL5-like"/>
    <property type="match status" value="1"/>
</dbReference>
<keyword evidence="19" id="KW-1185">Reference proteome</keyword>
<dbReference type="GO" id="GO:0061630">
    <property type="term" value="F:ubiquitin protein ligase activity"/>
    <property type="evidence" value="ECO:0007669"/>
    <property type="project" value="UniProtKB-EC"/>
</dbReference>
<evidence type="ECO:0000256" key="10">
    <source>
        <dbReference type="ARBA" id="ARBA00022833"/>
    </source>
</evidence>
<feature type="domain" description="RING-type" evidence="17">
    <location>
        <begin position="170"/>
        <end position="212"/>
    </location>
</feature>